<dbReference type="AlphaFoldDB" id="A0A2G8KS75"/>
<feature type="compositionally biased region" description="Polar residues" evidence="1">
    <location>
        <begin position="43"/>
        <end position="58"/>
    </location>
</feature>
<dbReference type="STRING" id="307972.A0A2G8KS75"/>
<dbReference type="EMBL" id="MRZV01000401">
    <property type="protein sequence ID" value="PIK50863.1"/>
    <property type="molecule type" value="Genomic_DNA"/>
</dbReference>
<proteinExistence type="predicted"/>
<dbReference type="OrthoDB" id="48651at2759"/>
<evidence type="ECO:0000313" key="2">
    <source>
        <dbReference type="EMBL" id="PIK34852.1"/>
    </source>
</evidence>
<keyword evidence="4" id="KW-1185">Reference proteome</keyword>
<sequence length="90" mass="9720">MRGAESSRGGGGGGRYDDEFKEPTPEDLTRRPKLKLKPRSVGQPINQTAEAASRSSIFGTGKPRESTADEEKEAAEEKREAPTEKGNEAT</sequence>
<dbReference type="Proteomes" id="UP000230750">
    <property type="component" value="Unassembled WGS sequence"/>
</dbReference>
<protein>
    <submittedName>
        <fullName evidence="3">Putative eukaryotic translation initiation factor 4H-like</fullName>
    </submittedName>
</protein>
<comment type="caution">
    <text evidence="3">The sequence shown here is derived from an EMBL/GenBank/DDBJ whole genome shotgun (WGS) entry which is preliminary data.</text>
</comment>
<dbReference type="GO" id="GO:0003743">
    <property type="term" value="F:translation initiation factor activity"/>
    <property type="evidence" value="ECO:0007669"/>
    <property type="project" value="UniProtKB-KW"/>
</dbReference>
<evidence type="ECO:0000313" key="4">
    <source>
        <dbReference type="Proteomes" id="UP000230750"/>
    </source>
</evidence>
<feature type="compositionally biased region" description="Basic and acidic residues" evidence="1">
    <location>
        <begin position="62"/>
        <end position="90"/>
    </location>
</feature>
<accession>A0A2G8KS75</accession>
<gene>
    <name evidence="3" type="ORF">BSL78_12244</name>
    <name evidence="2" type="ORF">BSL78_28322</name>
</gene>
<organism evidence="3 4">
    <name type="scientific">Stichopus japonicus</name>
    <name type="common">Sea cucumber</name>
    <dbReference type="NCBI Taxonomy" id="307972"/>
    <lineage>
        <taxon>Eukaryota</taxon>
        <taxon>Metazoa</taxon>
        <taxon>Echinodermata</taxon>
        <taxon>Eleutherozoa</taxon>
        <taxon>Echinozoa</taxon>
        <taxon>Holothuroidea</taxon>
        <taxon>Aspidochirotacea</taxon>
        <taxon>Aspidochirotida</taxon>
        <taxon>Stichopodidae</taxon>
        <taxon>Apostichopus</taxon>
    </lineage>
</organism>
<name>A0A2G8KS75_STIJA</name>
<dbReference type="EMBL" id="MRZV01002060">
    <property type="protein sequence ID" value="PIK34852.1"/>
    <property type="molecule type" value="Genomic_DNA"/>
</dbReference>
<keyword evidence="3" id="KW-0396">Initiation factor</keyword>
<reference evidence="3 4" key="1">
    <citation type="journal article" date="2017" name="PLoS Biol.">
        <title>The sea cucumber genome provides insights into morphological evolution and visceral regeneration.</title>
        <authorList>
            <person name="Zhang X."/>
            <person name="Sun L."/>
            <person name="Yuan J."/>
            <person name="Sun Y."/>
            <person name="Gao Y."/>
            <person name="Zhang L."/>
            <person name="Li S."/>
            <person name="Dai H."/>
            <person name="Hamel J.F."/>
            <person name="Liu C."/>
            <person name="Yu Y."/>
            <person name="Liu S."/>
            <person name="Lin W."/>
            <person name="Guo K."/>
            <person name="Jin S."/>
            <person name="Xu P."/>
            <person name="Storey K.B."/>
            <person name="Huan P."/>
            <person name="Zhang T."/>
            <person name="Zhou Y."/>
            <person name="Zhang J."/>
            <person name="Lin C."/>
            <person name="Li X."/>
            <person name="Xing L."/>
            <person name="Huo D."/>
            <person name="Sun M."/>
            <person name="Wang L."/>
            <person name="Mercier A."/>
            <person name="Li F."/>
            <person name="Yang H."/>
            <person name="Xiang J."/>
        </authorList>
    </citation>
    <scope>NUCLEOTIDE SEQUENCE [LARGE SCALE GENOMIC DNA]</scope>
    <source>
        <strain evidence="3">Shaxun</strain>
        <tissue evidence="3">Muscle</tissue>
    </source>
</reference>
<evidence type="ECO:0000313" key="3">
    <source>
        <dbReference type="EMBL" id="PIK50863.1"/>
    </source>
</evidence>
<evidence type="ECO:0000256" key="1">
    <source>
        <dbReference type="SAM" id="MobiDB-lite"/>
    </source>
</evidence>
<feature type="compositionally biased region" description="Basic and acidic residues" evidence="1">
    <location>
        <begin position="15"/>
        <end position="30"/>
    </location>
</feature>
<keyword evidence="3" id="KW-0648">Protein biosynthesis</keyword>
<feature type="region of interest" description="Disordered" evidence="1">
    <location>
        <begin position="1"/>
        <end position="90"/>
    </location>
</feature>